<evidence type="ECO:0000259" key="10">
    <source>
        <dbReference type="PROSITE" id="PS52004"/>
    </source>
</evidence>
<dbReference type="Gene3D" id="3.40.47.10">
    <property type="match status" value="1"/>
</dbReference>
<dbReference type="GO" id="GO:0044550">
    <property type="term" value="P:secondary metabolite biosynthetic process"/>
    <property type="evidence" value="ECO:0007669"/>
    <property type="project" value="UniProtKB-ARBA"/>
</dbReference>
<dbReference type="RefSeq" id="XP_046076129.1">
    <property type="nucleotide sequence ID" value="XM_046219741.1"/>
</dbReference>
<dbReference type="Gene3D" id="3.10.129.110">
    <property type="entry name" value="Polyketide synthase dehydratase"/>
    <property type="match status" value="1"/>
</dbReference>
<dbReference type="Pfam" id="PF00698">
    <property type="entry name" value="Acyl_transf_1"/>
    <property type="match status" value="1"/>
</dbReference>
<dbReference type="InterPro" id="IPR006162">
    <property type="entry name" value="Ppantetheine_attach_site"/>
</dbReference>
<keyword evidence="13" id="KW-1185">Reference proteome</keyword>
<dbReference type="SMART" id="SM00829">
    <property type="entry name" value="PKS_ER"/>
    <property type="match status" value="1"/>
</dbReference>
<dbReference type="Pfam" id="PF21089">
    <property type="entry name" value="PKS_DH_N"/>
    <property type="match status" value="1"/>
</dbReference>
<name>A0AAD4KZQ7_9EURO</name>
<dbReference type="Pfam" id="PF08659">
    <property type="entry name" value="KR"/>
    <property type="match status" value="1"/>
</dbReference>
<dbReference type="SUPFAM" id="SSF53901">
    <property type="entry name" value="Thiolase-like"/>
    <property type="match status" value="1"/>
</dbReference>
<dbReference type="Pfam" id="PF00550">
    <property type="entry name" value="PP-binding"/>
    <property type="match status" value="1"/>
</dbReference>
<feature type="domain" description="Ketosynthase family 3 (KS3)" evidence="10">
    <location>
        <begin position="4"/>
        <end position="428"/>
    </location>
</feature>
<dbReference type="SMART" id="SM00822">
    <property type="entry name" value="PKS_KR"/>
    <property type="match status" value="1"/>
</dbReference>
<feature type="domain" description="Carrier" evidence="9">
    <location>
        <begin position="2297"/>
        <end position="2375"/>
    </location>
</feature>
<dbReference type="SUPFAM" id="SSF55048">
    <property type="entry name" value="Probable ACP-binding domain of malonyl-CoA ACP transacylase"/>
    <property type="match status" value="1"/>
</dbReference>
<protein>
    <recommendedName>
        <fullName evidence="14">Polyketide synthase</fullName>
    </recommendedName>
</protein>
<evidence type="ECO:0000259" key="9">
    <source>
        <dbReference type="PROSITE" id="PS50075"/>
    </source>
</evidence>
<dbReference type="Gene3D" id="3.40.50.720">
    <property type="entry name" value="NAD(P)-binding Rossmann-like Domain"/>
    <property type="match status" value="1"/>
</dbReference>
<accession>A0AAD4KZQ7</accession>
<evidence type="ECO:0000259" key="11">
    <source>
        <dbReference type="PROSITE" id="PS52019"/>
    </source>
</evidence>
<feature type="region of interest" description="C-terminal hotdog fold" evidence="8">
    <location>
        <begin position="1119"/>
        <end position="1274"/>
    </location>
</feature>
<feature type="active site" description="Proton donor; for dehydratase activity" evidence="8">
    <location>
        <position position="1184"/>
    </location>
</feature>
<dbReference type="InterPro" id="IPR016036">
    <property type="entry name" value="Malonyl_transacylase_ACP-bd"/>
</dbReference>
<dbReference type="InterPro" id="IPR011032">
    <property type="entry name" value="GroES-like_sf"/>
</dbReference>
<keyword evidence="7" id="KW-0012">Acyltransferase</keyword>
<feature type="region of interest" description="N-terminal hotdog fold" evidence="8">
    <location>
        <begin position="953"/>
        <end position="1091"/>
    </location>
</feature>
<keyword evidence="3" id="KW-0808">Transferase</keyword>
<evidence type="ECO:0000256" key="5">
    <source>
        <dbReference type="ARBA" id="ARBA00023002"/>
    </source>
</evidence>
<evidence type="ECO:0000256" key="7">
    <source>
        <dbReference type="ARBA" id="ARBA00023315"/>
    </source>
</evidence>
<evidence type="ECO:0000256" key="6">
    <source>
        <dbReference type="ARBA" id="ARBA00023268"/>
    </source>
</evidence>
<dbReference type="GO" id="GO:0031177">
    <property type="term" value="F:phosphopantetheine binding"/>
    <property type="evidence" value="ECO:0007669"/>
    <property type="project" value="InterPro"/>
</dbReference>
<dbReference type="PANTHER" id="PTHR43775">
    <property type="entry name" value="FATTY ACID SYNTHASE"/>
    <property type="match status" value="1"/>
</dbReference>
<feature type="active site" description="Proton acceptor; for dehydratase activity" evidence="8">
    <location>
        <position position="985"/>
    </location>
</feature>
<dbReference type="InterPro" id="IPR057326">
    <property type="entry name" value="KR_dom"/>
</dbReference>
<evidence type="ECO:0008006" key="14">
    <source>
        <dbReference type="Google" id="ProtNLM"/>
    </source>
</evidence>
<dbReference type="CDD" id="cd05195">
    <property type="entry name" value="enoyl_red"/>
    <property type="match status" value="1"/>
</dbReference>
<sequence>MGERCPIAVVGLACRFPGSASNAANFWELLRSKKSAFSKPPSSRYNADAFHHPSDKLNTLNAPGGHFIEHDLAAFDAPFFNITAQEAMAMDPTARMLLEVTYEALENGGFPIENLQGSATSCYVGCFTRDFHEMLMRDPETSPQYAGTGTGFSLLSNRVSWFYDFRGPSLTLDTACSSSLVGMHLACQSLRDGEAKMAVVCGANLILSPDLAMWLGNLHMTSKDGLSRSFADEVTGYGRGEGIAALILKPLKDALVDGDSIRAIIRSTGVNQDGHTAGITLPNSDAQGDLIRSTYASAGLDFADTAFFEAHGTGTAVGDPLELAAVAHTLSKERQPGSELIVGSVKSNIGHLEGAAGLAGVIKCILMLENRTIVPNIHFEKPNRRIPFDKWKLKVPTSVSPWPAGRTLRASVNSFGYGGTNAHAILDGVDGSVFMNGCTKDCHEDICRQHTERSHGLKTLLFVFSAADETALRRIHSQYANYASSRNRFLPEQEAKGDEESSLQRLALTLSNRRSKLGWKSYVTGSSMTEIYQTLTSSPTNCFRSSKPPRIAFVFTGQGAQWAQMGVELLVYPVFQSSVAEADSFLQTAHDSTWSVLEELQKPIGKSNMHRAEISQPMCTILQIALMDLLRWWNIEPAGVVGHSSGEIAAAVCHGALSRQDAWTIAYWRGKLCAELSMELPDTLKGAMMAAGLSRDAADEYIKTVEGGKIVVACVNSPMSVTISGDEIGIDDLHKKLAADEVFCRKLQVDNAYHSHHMLRVSERYRARLQGITSTEFNKDADTTAIKMASSVTGDLVAHHTDLGPEYWVKNLVSPVLFSDAVGTLLSDTSRRHRRRRGGLEGESAFDLLVEIGPHGALKGPLRQIIQHYGLEAVGYQSILTRGEDAVKTAMKVAGELYIHGVPVSIQAVNNVYHEKKHRPLVSLPSYPWNHSLRYWGESRVSQNYRFRKHGRHDLLGALVPDCTAQEPRWRNILRISEQPWVADHVIHSDILYPASGTIAMAVEAVLQIADSDRVVDTIVLQDVKLDKAIVIPDSGKSGTEMVLQLRERKTNVKQNDSRREWDFSVYSCQLNDNDLQETSSGSIYITYRPMTDHSWSRARDIIKEAVKQEYIQSKALCTRTVKTQDFYTSTNSVGLQYGPLFQDLDEILSGKNRCCTVIKIPDTKASMPVCEESPHLIHPTTLDVIFHSMFAAFGDGGVSNAAIPIAFESIKFFLHDFPSGSGSRFSGFCKISNYHKDPRDLVADIFMSDMEWDEPKVQVTGIRCRILPSRKATNEGTIDRKNAPFGTLIWKPDIDMMVEELLACYVTTKSSEIDYDDVNEGAVIEKQLFVIMDLIIHKNTDLSILQIGGSVVFTRSLLSRLGAGTGQDTTACRFSSYTLATTDSGILDAMKIEHPGISDKHIALQLLNDEPIGATFKERLFDVIVIHNSSEESSLILDVQQWLRAGGKLIATGRGQEMPHSGAWKKIISLSGLSVFSKEANSKEMEPGITASKVYIIEPAKLSDHLEEIISSLQTLFTQRGQTSRRIQSPSDVTGAPSSATIISLLDAGHDSILAEISSEMFDFLKAVILSSSRFVWVAMGDNPVKQTAIGYLRALRNENPNLDLSYLLLEDRPHLEVGETADRILQTLDAPGSDREFVEVDGNLCINRWEVDEGVSLLNGIDNGTPTLENITVGEIRANLQLMQFGSSPLYFDIAQGQKELALDEVEVEVKAFGIDDGLVSIKEFSGIVKAVGSNCTHHQIGDRVCAVGLGPQRIIEHVKESLCQILPDNVPYTDGASWPVTIGTAYHGLVNIGLAQAGTRVLVQGACCAVGVACVQLAQHRKANLFVTVATKEEHSVLVQSYGVDPDCIFSDSDPDLSAAISTLTGDLGVGIVISTSATPETLKQLLRCVAATGRFIDMSSASATLESSFDMQPYRRNASYSVLNFDRIMQEGDTTLIANILRDVTTTLRYRSFNPLKHLTVRSLEDAHEQFHSHARHGKVFLSINSHDKIPVTPRVKTPLILNPKATYLLAGGLGGLGRSLVRLLATKGARHLAIVSRSGLASSAAKPLIEEMASIGVSIHIYACDISDAVSMERVISQCTVDLPPIRGVIQSAAVLEDSIYEKMTHSQWQQAIGPKVQGSWVLHQSLPSDLDFFVMLSSISGVVGNRSQANYAAGNTYQDALASYRRRHGLTAVSVDLGLMVGIGLIAERGGTTNLKKWEAVGVDETKFHALMTAAMTGRFGQADVPAQVICGLPTGGILEAEGLDRPFYFDDNRFQMLRKIGRDRIKESGDGVLNEAQSLASQLSSCSSTDEALNLITAIVSERLAKDLQTAAEDIDPSRPLYAYGVDSLMAVEIRSWVLANLKADITLFDVLNSASVAALVNKIVTVSKLFPQNL</sequence>
<dbReference type="SUPFAM" id="SSF50129">
    <property type="entry name" value="GroES-like"/>
    <property type="match status" value="1"/>
</dbReference>
<dbReference type="Proteomes" id="UP001201262">
    <property type="component" value="Unassembled WGS sequence"/>
</dbReference>
<evidence type="ECO:0000313" key="12">
    <source>
        <dbReference type="EMBL" id="KAH8703111.1"/>
    </source>
</evidence>
<evidence type="ECO:0000256" key="3">
    <source>
        <dbReference type="ARBA" id="ARBA00022679"/>
    </source>
</evidence>
<dbReference type="InterPro" id="IPR032821">
    <property type="entry name" value="PKS_assoc"/>
</dbReference>
<dbReference type="Gene3D" id="3.40.366.10">
    <property type="entry name" value="Malonyl-Coenzyme A Acyl Carrier Protein, domain 2"/>
    <property type="match status" value="1"/>
</dbReference>
<dbReference type="CDD" id="cd05274">
    <property type="entry name" value="KR_FAS_SDR_x"/>
    <property type="match status" value="1"/>
</dbReference>
<keyword evidence="1" id="KW-0596">Phosphopantetheine</keyword>
<dbReference type="PROSITE" id="PS00606">
    <property type="entry name" value="KS3_1"/>
    <property type="match status" value="1"/>
</dbReference>
<dbReference type="GO" id="GO:0004315">
    <property type="term" value="F:3-oxoacyl-[acyl-carrier-protein] synthase activity"/>
    <property type="evidence" value="ECO:0007669"/>
    <property type="project" value="InterPro"/>
</dbReference>
<dbReference type="GO" id="GO:0004312">
    <property type="term" value="F:fatty acid synthase activity"/>
    <property type="evidence" value="ECO:0007669"/>
    <property type="project" value="TreeGrafter"/>
</dbReference>
<dbReference type="InterPro" id="IPR020843">
    <property type="entry name" value="ER"/>
</dbReference>
<dbReference type="InterPro" id="IPR014031">
    <property type="entry name" value="Ketoacyl_synth_C"/>
</dbReference>
<organism evidence="12 13">
    <name type="scientific">Talaromyces proteolyticus</name>
    <dbReference type="NCBI Taxonomy" id="1131652"/>
    <lineage>
        <taxon>Eukaryota</taxon>
        <taxon>Fungi</taxon>
        <taxon>Dikarya</taxon>
        <taxon>Ascomycota</taxon>
        <taxon>Pezizomycotina</taxon>
        <taxon>Eurotiomycetes</taxon>
        <taxon>Eurotiomycetidae</taxon>
        <taxon>Eurotiales</taxon>
        <taxon>Trichocomaceae</taxon>
        <taxon>Talaromyces</taxon>
        <taxon>Talaromyces sect. Bacilispori</taxon>
    </lineage>
</organism>
<dbReference type="InterPro" id="IPR036291">
    <property type="entry name" value="NAD(P)-bd_dom_sf"/>
</dbReference>
<dbReference type="InterPro" id="IPR018201">
    <property type="entry name" value="Ketoacyl_synth_AS"/>
</dbReference>
<dbReference type="SMART" id="SM00823">
    <property type="entry name" value="PKS_PP"/>
    <property type="match status" value="1"/>
</dbReference>
<dbReference type="PANTHER" id="PTHR43775:SF29">
    <property type="entry name" value="ASPERFURANONE POLYKETIDE SYNTHASE AFOG-RELATED"/>
    <property type="match status" value="1"/>
</dbReference>
<comment type="caution">
    <text evidence="12">The sequence shown here is derived from an EMBL/GenBank/DDBJ whole genome shotgun (WGS) entry which is preliminary data.</text>
</comment>
<dbReference type="GO" id="GO:0016491">
    <property type="term" value="F:oxidoreductase activity"/>
    <property type="evidence" value="ECO:0007669"/>
    <property type="project" value="UniProtKB-KW"/>
</dbReference>
<dbReference type="SUPFAM" id="SSF51735">
    <property type="entry name" value="NAD(P)-binding Rossmann-fold domains"/>
    <property type="match status" value="2"/>
</dbReference>
<dbReference type="CDD" id="cd00833">
    <property type="entry name" value="PKS"/>
    <property type="match status" value="1"/>
</dbReference>
<dbReference type="SMART" id="SM00826">
    <property type="entry name" value="PKS_DH"/>
    <property type="match status" value="1"/>
</dbReference>
<reference evidence="12" key="1">
    <citation type="submission" date="2021-12" db="EMBL/GenBank/DDBJ databases">
        <title>Convergent genome expansion in fungi linked to evolution of root-endophyte symbiosis.</title>
        <authorList>
            <consortium name="DOE Joint Genome Institute"/>
            <person name="Ke Y.-H."/>
            <person name="Bonito G."/>
            <person name="Liao H.-L."/>
            <person name="Looney B."/>
            <person name="Rojas-Flechas A."/>
            <person name="Nash J."/>
            <person name="Hameed K."/>
            <person name="Schadt C."/>
            <person name="Martin F."/>
            <person name="Crous P.W."/>
            <person name="Miettinen O."/>
            <person name="Magnuson J.K."/>
            <person name="Labbe J."/>
            <person name="Jacobson D."/>
            <person name="Doktycz M.J."/>
            <person name="Veneault-Fourrey C."/>
            <person name="Kuo A."/>
            <person name="Mondo S."/>
            <person name="Calhoun S."/>
            <person name="Riley R."/>
            <person name="Ohm R."/>
            <person name="LaButti K."/>
            <person name="Andreopoulos B."/>
            <person name="Pangilinan J."/>
            <person name="Nolan M."/>
            <person name="Tritt A."/>
            <person name="Clum A."/>
            <person name="Lipzen A."/>
            <person name="Daum C."/>
            <person name="Barry K."/>
            <person name="Grigoriev I.V."/>
            <person name="Vilgalys R."/>
        </authorList>
    </citation>
    <scope>NUCLEOTIDE SEQUENCE</scope>
    <source>
        <strain evidence="12">PMI_201</strain>
    </source>
</reference>
<dbReference type="InterPro" id="IPR036736">
    <property type="entry name" value="ACP-like_sf"/>
</dbReference>
<dbReference type="InterPro" id="IPR013149">
    <property type="entry name" value="ADH-like_C"/>
</dbReference>
<dbReference type="InterPro" id="IPR013968">
    <property type="entry name" value="PKS_KR"/>
</dbReference>
<dbReference type="InterPro" id="IPR050091">
    <property type="entry name" value="PKS_NRPS_Biosynth_Enz"/>
</dbReference>
<evidence type="ECO:0000313" key="13">
    <source>
        <dbReference type="Proteomes" id="UP001201262"/>
    </source>
</evidence>
<dbReference type="SUPFAM" id="SSF52151">
    <property type="entry name" value="FabD/lysophospholipase-like"/>
    <property type="match status" value="1"/>
</dbReference>
<dbReference type="InterPro" id="IPR020841">
    <property type="entry name" value="PKS_Beta-ketoAc_synthase_dom"/>
</dbReference>
<dbReference type="PROSITE" id="PS52004">
    <property type="entry name" value="KS3_2"/>
    <property type="match status" value="1"/>
</dbReference>
<dbReference type="InterPro" id="IPR020807">
    <property type="entry name" value="PKS_DH"/>
</dbReference>
<gene>
    <name evidence="12" type="ORF">BGW36DRAFT_422685</name>
</gene>
<dbReference type="InterPro" id="IPR001227">
    <property type="entry name" value="Ac_transferase_dom_sf"/>
</dbReference>
<dbReference type="InterPro" id="IPR049552">
    <property type="entry name" value="PKS_DH_N"/>
</dbReference>
<feature type="domain" description="PKS/mFAS DH" evidence="11">
    <location>
        <begin position="953"/>
        <end position="1274"/>
    </location>
</feature>
<evidence type="ECO:0000256" key="4">
    <source>
        <dbReference type="ARBA" id="ARBA00022857"/>
    </source>
</evidence>
<keyword evidence="6" id="KW-0511">Multifunctional enzyme</keyword>
<dbReference type="EMBL" id="JAJTJA010000002">
    <property type="protein sequence ID" value="KAH8703111.1"/>
    <property type="molecule type" value="Genomic_DNA"/>
</dbReference>
<dbReference type="SUPFAM" id="SSF47336">
    <property type="entry name" value="ACP-like"/>
    <property type="match status" value="1"/>
</dbReference>
<proteinExistence type="predicted"/>
<dbReference type="InterPro" id="IPR016039">
    <property type="entry name" value="Thiolase-like"/>
</dbReference>
<evidence type="ECO:0000256" key="1">
    <source>
        <dbReference type="ARBA" id="ARBA00022450"/>
    </source>
</evidence>
<dbReference type="InterPro" id="IPR020806">
    <property type="entry name" value="PKS_PP-bd"/>
</dbReference>
<dbReference type="PROSITE" id="PS52019">
    <property type="entry name" value="PKS_MFAS_DH"/>
    <property type="match status" value="1"/>
</dbReference>
<dbReference type="Pfam" id="PF14765">
    <property type="entry name" value="PS-DH"/>
    <property type="match status" value="1"/>
</dbReference>
<dbReference type="Pfam" id="PF00107">
    <property type="entry name" value="ADH_zinc_N"/>
    <property type="match status" value="1"/>
</dbReference>
<dbReference type="GeneID" id="70250028"/>
<dbReference type="InterPro" id="IPR049551">
    <property type="entry name" value="PKS_DH_C"/>
</dbReference>
<dbReference type="PROSITE" id="PS50075">
    <property type="entry name" value="CARRIER"/>
    <property type="match status" value="1"/>
</dbReference>
<keyword evidence="4" id="KW-0521">NADP</keyword>
<dbReference type="Pfam" id="PF16197">
    <property type="entry name" value="KAsynt_C_assoc"/>
    <property type="match status" value="1"/>
</dbReference>
<evidence type="ECO:0000256" key="8">
    <source>
        <dbReference type="PROSITE-ProRule" id="PRU01363"/>
    </source>
</evidence>
<evidence type="ECO:0000256" key="2">
    <source>
        <dbReference type="ARBA" id="ARBA00022553"/>
    </source>
</evidence>
<dbReference type="SMART" id="SM00827">
    <property type="entry name" value="PKS_AT"/>
    <property type="match status" value="1"/>
</dbReference>
<dbReference type="Pfam" id="PF00109">
    <property type="entry name" value="ketoacyl-synt"/>
    <property type="match status" value="1"/>
</dbReference>
<dbReference type="InterPro" id="IPR016035">
    <property type="entry name" value="Acyl_Trfase/lysoPLipase"/>
</dbReference>
<dbReference type="PROSITE" id="PS00012">
    <property type="entry name" value="PHOSPHOPANTETHEINE"/>
    <property type="match status" value="1"/>
</dbReference>
<dbReference type="GO" id="GO:0006633">
    <property type="term" value="P:fatty acid biosynthetic process"/>
    <property type="evidence" value="ECO:0007669"/>
    <property type="project" value="InterPro"/>
</dbReference>
<dbReference type="Pfam" id="PF02801">
    <property type="entry name" value="Ketoacyl-synt_C"/>
    <property type="match status" value="1"/>
</dbReference>
<dbReference type="InterPro" id="IPR042104">
    <property type="entry name" value="PKS_dehydratase_sf"/>
</dbReference>
<dbReference type="InterPro" id="IPR009081">
    <property type="entry name" value="PP-bd_ACP"/>
</dbReference>
<dbReference type="SMART" id="SM00825">
    <property type="entry name" value="PKS_KS"/>
    <property type="match status" value="1"/>
</dbReference>
<keyword evidence="5" id="KW-0560">Oxidoreductase</keyword>
<dbReference type="Gene3D" id="1.10.1200.10">
    <property type="entry name" value="ACP-like"/>
    <property type="match status" value="1"/>
</dbReference>
<dbReference type="Gene3D" id="3.90.180.10">
    <property type="entry name" value="Medium-chain alcohol dehydrogenases, catalytic domain"/>
    <property type="match status" value="1"/>
</dbReference>
<dbReference type="InterPro" id="IPR049900">
    <property type="entry name" value="PKS_mFAS_DH"/>
</dbReference>
<keyword evidence="2" id="KW-0597">Phosphoprotein</keyword>
<dbReference type="InterPro" id="IPR014030">
    <property type="entry name" value="Ketoacyl_synth_N"/>
</dbReference>
<dbReference type="InterPro" id="IPR014043">
    <property type="entry name" value="Acyl_transferase_dom"/>
</dbReference>